<reference evidence="2" key="1">
    <citation type="submission" date="2018-08" db="EMBL/GenBank/DDBJ databases">
        <authorList>
            <person name="Ashton P.M."/>
            <person name="Dallman T."/>
            <person name="Nair S."/>
            <person name="De Pinna E."/>
            <person name="Peters T."/>
            <person name="Grant K."/>
        </authorList>
    </citation>
    <scope>NUCLEOTIDE SEQUENCE [LARGE SCALE GENOMIC DNA]</scope>
    <source>
        <strain evidence="2">43913</strain>
    </source>
</reference>
<accession>A0A3Y9C5H2</accession>
<comment type="caution">
    <text evidence="2">The sequence shown here is derived from an EMBL/GenBank/DDBJ whole genome shotgun (WGS) entry which is preliminary data.</text>
</comment>
<proteinExistence type="predicted"/>
<gene>
    <name evidence="2" type="ORF">AU894_24130</name>
</gene>
<sequence>MAEPIESGGQLGLFIQDVRNLGGSLSTRELTFAGIPDQAWKLYDWLKATADSLLPATAQPWSAPGQLSTEIPAKYHDRAMNNASDNVSHAPEKKKQKKMTHTGTITECYRPREVRLRETGTQWISECGLRFRKSTGAEAGSGVWSANRLDLKSIREIKSGE</sequence>
<organism evidence="2">
    <name type="scientific">Salmonella enterica subsp. enterica serovar Java</name>
    <dbReference type="NCBI Taxonomy" id="224729"/>
    <lineage>
        <taxon>Bacteria</taxon>
        <taxon>Pseudomonadati</taxon>
        <taxon>Pseudomonadota</taxon>
        <taxon>Gammaproteobacteria</taxon>
        <taxon>Enterobacterales</taxon>
        <taxon>Enterobacteriaceae</taxon>
        <taxon>Salmonella</taxon>
    </lineage>
</organism>
<evidence type="ECO:0000313" key="2">
    <source>
        <dbReference type="EMBL" id="EAB8479222.1"/>
    </source>
</evidence>
<dbReference type="AlphaFoldDB" id="A0A3Y9C5H2"/>
<protein>
    <submittedName>
        <fullName evidence="2">Uncharacterized protein</fullName>
    </submittedName>
</protein>
<feature type="region of interest" description="Disordered" evidence="1">
    <location>
        <begin position="82"/>
        <end position="102"/>
    </location>
</feature>
<dbReference type="Proteomes" id="UP000839644">
    <property type="component" value="Unassembled WGS sequence"/>
</dbReference>
<dbReference type="EMBL" id="AAAFYZ010000090">
    <property type="protein sequence ID" value="EAB8479222.1"/>
    <property type="molecule type" value="Genomic_DNA"/>
</dbReference>
<evidence type="ECO:0000256" key="1">
    <source>
        <dbReference type="SAM" id="MobiDB-lite"/>
    </source>
</evidence>
<name>A0A3Y9C5H2_SALEB</name>